<evidence type="ECO:0000313" key="3">
    <source>
        <dbReference type="Proteomes" id="UP000183810"/>
    </source>
</evidence>
<evidence type="ECO:0000313" key="2">
    <source>
        <dbReference type="EMBL" id="APE36080.1"/>
    </source>
</evidence>
<accession>A0A1J0VVI4</accession>
<evidence type="ECO:0000256" key="1">
    <source>
        <dbReference type="SAM" id="MobiDB-lite"/>
    </source>
</evidence>
<dbReference type="AlphaFoldDB" id="A0A1J0VVI4"/>
<dbReference type="Proteomes" id="UP000183810">
    <property type="component" value="Chromosome"/>
</dbReference>
<reference evidence="2" key="1">
    <citation type="submission" date="2016-11" db="EMBL/GenBank/DDBJ databases">
        <authorList>
            <person name="Jaros S."/>
            <person name="Januszkiewicz K."/>
            <person name="Wedrychowicz H."/>
        </authorList>
    </citation>
    <scope>NUCLEOTIDE SEQUENCE [LARGE SCALE GENOMIC DNA]</scope>
    <source>
        <strain evidence="2">Y48</strain>
    </source>
</reference>
<organism evidence="2 3">
    <name type="scientific">Nocardia mangyaensis</name>
    <dbReference type="NCBI Taxonomy" id="2213200"/>
    <lineage>
        <taxon>Bacteria</taxon>
        <taxon>Bacillati</taxon>
        <taxon>Actinomycetota</taxon>
        <taxon>Actinomycetes</taxon>
        <taxon>Mycobacteriales</taxon>
        <taxon>Nocardiaceae</taxon>
        <taxon>Nocardia</taxon>
    </lineage>
</organism>
<protein>
    <submittedName>
        <fullName evidence="2">Uncharacterized protein</fullName>
    </submittedName>
</protein>
<feature type="region of interest" description="Disordered" evidence="1">
    <location>
        <begin position="188"/>
        <end position="208"/>
    </location>
</feature>
<dbReference type="KEGG" id="nsl:BOX37_21530"/>
<dbReference type="EMBL" id="CP018082">
    <property type="protein sequence ID" value="APE36080.1"/>
    <property type="molecule type" value="Genomic_DNA"/>
</dbReference>
<keyword evidence="3" id="KW-1185">Reference proteome</keyword>
<proteinExistence type="predicted"/>
<feature type="region of interest" description="Disordered" evidence="1">
    <location>
        <begin position="65"/>
        <end position="141"/>
    </location>
</feature>
<sequence length="280" mass="28267">MVKHAISTWGEVVHILSSVAPDPVLAAQSGFMNMLTRVMTSLSGLLCAVGLAAAPVVAEPPDSLQVAPVSAGGDVGRAPTQPPHSDADHPRIFPSPTVDGGTPAAPRPRPVCGGVPSAVPADASHNRPQGRTNPAADPELVPRPIPVQITVHDLATAPTAPRGATLEGLSVRSQVGIILRADAKATAKPEAGTVTAAGPGGRAEAGADARTGAVVRARAGRILPPARAADTDAVLAPVREPETDTTAGTGSGAAELSDVLREVLQGLTTAQRVPTPRPHR</sequence>
<gene>
    <name evidence="2" type="ORF">BOX37_21530</name>
</gene>
<name>A0A1J0VVI4_9NOCA</name>